<evidence type="ECO:0000313" key="3">
    <source>
        <dbReference type="EMBL" id="HIR62798.1"/>
    </source>
</evidence>
<reference evidence="3" key="1">
    <citation type="submission" date="2020-10" db="EMBL/GenBank/DDBJ databases">
        <authorList>
            <person name="Gilroy R."/>
        </authorList>
    </citation>
    <scope>NUCLEOTIDE SEQUENCE</scope>
    <source>
        <strain evidence="3">ChiHjej13B12-12457</strain>
    </source>
</reference>
<dbReference type="Proteomes" id="UP000886744">
    <property type="component" value="Unassembled WGS sequence"/>
</dbReference>
<dbReference type="InterPro" id="IPR027385">
    <property type="entry name" value="Beta-barrel_OMP"/>
</dbReference>
<dbReference type="InterPro" id="IPR011250">
    <property type="entry name" value="OMP/PagP_B-barrel"/>
</dbReference>
<feature type="domain" description="Outer membrane protein beta-barrel" evidence="2">
    <location>
        <begin position="190"/>
        <end position="384"/>
    </location>
</feature>
<dbReference type="SUPFAM" id="SSF56925">
    <property type="entry name" value="OMPA-like"/>
    <property type="match status" value="1"/>
</dbReference>
<reference evidence="3" key="2">
    <citation type="journal article" date="2021" name="PeerJ">
        <title>Extensive microbial diversity within the chicken gut microbiome revealed by metagenomics and culture.</title>
        <authorList>
            <person name="Gilroy R."/>
            <person name="Ravi A."/>
            <person name="Getino M."/>
            <person name="Pursley I."/>
            <person name="Horton D.L."/>
            <person name="Alikhan N.F."/>
            <person name="Baker D."/>
            <person name="Gharbi K."/>
            <person name="Hall N."/>
            <person name="Watson M."/>
            <person name="Adriaenssens E.M."/>
            <person name="Foster-Nyarko E."/>
            <person name="Jarju S."/>
            <person name="Secka A."/>
            <person name="Antonio M."/>
            <person name="Oren A."/>
            <person name="Chaudhuri R.R."/>
            <person name="La Ragione R."/>
            <person name="Hildebrand F."/>
            <person name="Pallen M.J."/>
        </authorList>
    </citation>
    <scope>NUCLEOTIDE SEQUENCE</scope>
    <source>
        <strain evidence="3">ChiHjej13B12-12457</strain>
    </source>
</reference>
<accession>A0A9D1J6P9</accession>
<comment type="caution">
    <text evidence="3">The sequence shown here is derived from an EMBL/GenBank/DDBJ whole genome shotgun (WGS) entry which is preliminary data.</text>
</comment>
<protein>
    <submittedName>
        <fullName evidence="3">Porin family protein</fullName>
    </submittedName>
</protein>
<keyword evidence="1" id="KW-0732">Signal</keyword>
<dbReference type="Pfam" id="PF13505">
    <property type="entry name" value="OMP_b-brl"/>
    <property type="match status" value="1"/>
</dbReference>
<dbReference type="EMBL" id="DVHI01000059">
    <property type="protein sequence ID" value="HIR62798.1"/>
    <property type="molecule type" value="Genomic_DNA"/>
</dbReference>
<evidence type="ECO:0000313" key="4">
    <source>
        <dbReference type="Proteomes" id="UP000886744"/>
    </source>
</evidence>
<evidence type="ECO:0000259" key="2">
    <source>
        <dbReference type="Pfam" id="PF13505"/>
    </source>
</evidence>
<evidence type="ECO:0000256" key="1">
    <source>
        <dbReference type="ARBA" id="ARBA00022729"/>
    </source>
</evidence>
<dbReference type="Gene3D" id="2.40.160.20">
    <property type="match status" value="1"/>
</dbReference>
<sequence length="402" mass="43965">MKKEEKYELFDSRIKEMVDSCSETPSEDVWKGIEKELDRRSGLVFWRKAVRYGAAAAVAATLLVTPFMMRHGDDNVPEVAVAEASVEPAEAVMDRSGSTLKALPELLAQARVQSDPVAAAAKELRRPQVQASAVVETSGMVGNTAAGDEAECSVPDVSGIPSIYDRASSADYIAMMVDEPQDAADEHSGAAFSVSAGGNLSPTRASGNVDFSQPSYTWGAAGSSSNVAGIVPATEPRHYFPVSVGLELKYSFLDNRLGVGLGVNYTFLNSRYEALVDHQFQASVDQSVHYLGVPLNFYVGILSSDRLSFYASAGCMMERAVKVSYDITDLHSVTYKQHRKAEGLQWSANVGLGLEYRFIDFMGLYVDPRLTYFFDCDQPYSVRTEQPLQFNLEMGFRFHIGA</sequence>
<dbReference type="AlphaFoldDB" id="A0A9D1J6P9"/>
<proteinExistence type="predicted"/>
<name>A0A9D1J6P9_9BACT</name>
<organism evidence="3 4">
    <name type="scientific">Candidatus Coprenecus avistercoris</name>
    <dbReference type="NCBI Taxonomy" id="2840730"/>
    <lineage>
        <taxon>Bacteria</taxon>
        <taxon>Pseudomonadati</taxon>
        <taxon>Bacteroidota</taxon>
        <taxon>Bacteroidia</taxon>
        <taxon>Bacteroidales</taxon>
        <taxon>Rikenellaceae</taxon>
        <taxon>Rikenellaceae incertae sedis</taxon>
        <taxon>Candidatus Coprenecus</taxon>
    </lineage>
</organism>
<gene>
    <name evidence="3" type="ORF">IAC94_04670</name>
</gene>